<dbReference type="InterPro" id="IPR036443">
    <property type="entry name" value="Znf_RanBP2_sf"/>
</dbReference>
<keyword evidence="2 4" id="KW-0863">Zinc-finger</keyword>
<feature type="domain" description="RanBP2-type" evidence="6">
    <location>
        <begin position="92"/>
        <end position="121"/>
    </location>
</feature>
<protein>
    <recommendedName>
        <fullName evidence="6">RanBP2-type domain-containing protein</fullName>
    </recommendedName>
</protein>
<feature type="domain" description="RanBP2-type" evidence="6">
    <location>
        <begin position="190"/>
        <end position="219"/>
    </location>
</feature>
<dbReference type="PANTHER" id="PTHR23111">
    <property type="entry name" value="ZINC FINGER PROTEIN"/>
    <property type="match status" value="1"/>
</dbReference>
<proteinExistence type="predicted"/>
<reference evidence="7" key="1">
    <citation type="submission" date="2021-01" db="EMBL/GenBank/DDBJ databases">
        <authorList>
            <person name="Corre E."/>
            <person name="Pelletier E."/>
            <person name="Niang G."/>
            <person name="Scheremetjew M."/>
            <person name="Finn R."/>
            <person name="Kale V."/>
            <person name="Holt S."/>
            <person name="Cochrane G."/>
            <person name="Meng A."/>
            <person name="Brown T."/>
            <person name="Cohen L."/>
        </authorList>
    </citation>
    <scope>NUCLEOTIDE SEQUENCE</scope>
    <source>
        <strain evidence="7">CCMP325</strain>
    </source>
</reference>
<evidence type="ECO:0000313" key="7">
    <source>
        <dbReference type="EMBL" id="CAD8501664.1"/>
    </source>
</evidence>
<dbReference type="SUPFAM" id="SSF90209">
    <property type="entry name" value="Ran binding protein zinc finger-like"/>
    <property type="match status" value="4"/>
</dbReference>
<keyword evidence="3" id="KW-0862">Zinc</keyword>
<dbReference type="GO" id="GO:0003729">
    <property type="term" value="F:mRNA binding"/>
    <property type="evidence" value="ECO:0007669"/>
    <property type="project" value="TreeGrafter"/>
</dbReference>
<evidence type="ECO:0000256" key="2">
    <source>
        <dbReference type="ARBA" id="ARBA00022771"/>
    </source>
</evidence>
<name>A0A7S0F4W8_9CRYP</name>
<dbReference type="InterPro" id="IPR001876">
    <property type="entry name" value="Znf_RanBP2"/>
</dbReference>
<dbReference type="PANTHER" id="PTHR23111:SF40">
    <property type="entry name" value="RNA-BINDING PROTEIN INVOLVED IN HETEROCHROMATIN ASSEMBLY-RELATED"/>
    <property type="match status" value="1"/>
</dbReference>
<feature type="compositionally biased region" description="Basic and acidic residues" evidence="5">
    <location>
        <begin position="1"/>
        <end position="14"/>
    </location>
</feature>
<feature type="region of interest" description="Disordered" evidence="5">
    <location>
        <begin position="1"/>
        <end position="84"/>
    </location>
</feature>
<evidence type="ECO:0000256" key="3">
    <source>
        <dbReference type="ARBA" id="ARBA00022833"/>
    </source>
</evidence>
<dbReference type="Gene3D" id="4.10.1060.10">
    <property type="entry name" value="Zinc finger, RanBP2-type"/>
    <property type="match status" value="4"/>
</dbReference>
<feature type="domain" description="RanBP2-type" evidence="6">
    <location>
        <begin position="245"/>
        <end position="274"/>
    </location>
</feature>
<dbReference type="SMART" id="SM00547">
    <property type="entry name" value="ZnF_RBZ"/>
    <property type="match status" value="4"/>
</dbReference>
<dbReference type="AlphaFoldDB" id="A0A7S0F4W8"/>
<dbReference type="GO" id="GO:0008270">
    <property type="term" value="F:zinc ion binding"/>
    <property type="evidence" value="ECO:0007669"/>
    <property type="project" value="UniProtKB-KW"/>
</dbReference>
<organism evidence="7">
    <name type="scientific">Hanusia phi</name>
    <dbReference type="NCBI Taxonomy" id="3032"/>
    <lineage>
        <taxon>Eukaryota</taxon>
        <taxon>Cryptophyceae</taxon>
        <taxon>Pyrenomonadales</taxon>
        <taxon>Geminigeraceae</taxon>
        <taxon>Hanusia</taxon>
    </lineage>
</organism>
<evidence type="ECO:0000256" key="5">
    <source>
        <dbReference type="SAM" id="MobiDB-lite"/>
    </source>
</evidence>
<feature type="domain" description="RanBP2-type" evidence="6">
    <location>
        <begin position="143"/>
        <end position="172"/>
    </location>
</feature>
<dbReference type="Pfam" id="PF00641">
    <property type="entry name" value="Zn_ribbon_RanBP"/>
    <property type="match status" value="2"/>
</dbReference>
<accession>A0A7S0F4W8</accession>
<evidence type="ECO:0000259" key="6">
    <source>
        <dbReference type="PROSITE" id="PS50199"/>
    </source>
</evidence>
<evidence type="ECO:0000256" key="4">
    <source>
        <dbReference type="PROSITE-ProRule" id="PRU00322"/>
    </source>
</evidence>
<feature type="region of interest" description="Disordered" evidence="5">
    <location>
        <begin position="119"/>
        <end position="140"/>
    </location>
</feature>
<sequence length="338" mass="36442">MVKMSDRGRDRNDSGRSSPETSTVPAGFSRRSRSPASPRGDEGDAGRNGDEAKEDTSKRDNEDERRLERRSDVPSSGGGYLANQTSLPPGKFAGDWACPRCFATVFASKRECYKCRTPRPVESGGGGAPPDHPGPGSSFQVPRPGDWQCPGCGSNVFASKMICYKCRTPKPDGSSSQGYYEDTTGKFARREGDWTCPNCFSNVFATRAECYKCRTPKPGGMGYGDGRVSFGGRAYDIHPPLHTSRPGDWVCPQCSAQVYASRNECFKCRTPRPPAPIPAQGYSGYDYYARAGAYAGYGAYGAPAVNGQYMAAYGYGVPGQDVHAMHPAAGYAPNPDMK</sequence>
<dbReference type="EMBL" id="HBEO01029496">
    <property type="protein sequence ID" value="CAD8501664.1"/>
    <property type="molecule type" value="Transcribed_RNA"/>
</dbReference>
<feature type="compositionally biased region" description="Basic and acidic residues" evidence="5">
    <location>
        <begin position="39"/>
        <end position="72"/>
    </location>
</feature>
<evidence type="ECO:0000256" key="1">
    <source>
        <dbReference type="ARBA" id="ARBA00022723"/>
    </source>
</evidence>
<gene>
    <name evidence="7" type="ORF">HPHI1048_LOCUS20012</name>
</gene>
<dbReference type="PROSITE" id="PS50199">
    <property type="entry name" value="ZF_RANBP2_2"/>
    <property type="match status" value="4"/>
</dbReference>
<keyword evidence="1" id="KW-0479">Metal-binding</keyword>